<reference evidence="4" key="1">
    <citation type="submission" date="2021-01" db="EMBL/GenBank/DDBJ databases">
        <title>Whole genome shotgun sequence of Rhizocola hellebori NBRC 109834.</title>
        <authorList>
            <person name="Komaki H."/>
            <person name="Tamura T."/>
        </authorList>
    </citation>
    <scope>NUCLEOTIDE SEQUENCE</scope>
    <source>
        <strain evidence="4">NBRC 109834</strain>
    </source>
</reference>
<dbReference type="EMBL" id="BONY01000009">
    <property type="protein sequence ID" value="GIH03861.1"/>
    <property type="molecule type" value="Genomic_DNA"/>
</dbReference>
<dbReference type="Gene3D" id="1.10.10.10">
    <property type="entry name" value="Winged helix-like DNA-binding domain superfamily/Winged helix DNA-binding domain"/>
    <property type="match status" value="1"/>
</dbReference>
<sequence>MLTIAADQCRPYPFRVTGTWPFVGREAQLEQLRGLLAGTASSAGLVVSGAAGLGKTRLLAEARSTAEAARSHAVSLAATAATQDLPFGMFSTLLPRDRSTPRDLLGSDRLDLLLATADRLCAQAGKRRLVLLVDDVNFADQGSVALIHHLAMQRQAVLLLAVRTGEQLPDALHLLWRQGSLEWIELAALLSEEVTTLLEKALGGAIESRSALRLAEASGGNPLYLRELVRAGQAQGALACEGGVWSLSRLPQLPTPLADILRERLRGLSAAEREVVALVGSGEPVELGLVVAVLGAQAVERAEAQGLVSLVTAERRAYLRLAHPLYGELLRGEPGQLRLLRLRRELAEAMVATGLRRRGDVLRLALAQADGVLDVDAGIQLEGIREASAAFDHDLVLRLGRAAQQAGGGFEAGHAIAEAYAWKGDGHRAEEAFAALQSQAGDDAQRGIAARNRAGNLFFGLGRTRAAYQVIEEACQTIGDPHWTAELGLLRAGIAICSGHAMQALEFGALVLGDGGTERLELHQMPGLVSTLTALGNTEAAIMAGEAAVAPLEHASREYPYLIATTKVALSEAYMLHGELAKAQELATSGYREALNGCADGLRGQWALAAGRAAVATGRLATAARSCREAALLLGQHGTLLGPCGRIEALGWLAVAQAIRGDVSGARQALADAQATHCEDAFVVATGLGRTWLAAAQGDLPEARRVAHTVAQEAAELGDGAYEALAWHAVTRLGGQAHERLTELAAMCPSPMHDAYACHAQALANADAAGLESAVEQFDRLGATLLAAEASAAAAALYERLGSKGNAIVASLRTQARLEACALKHSPALSALAVGAIPELTQRERETVDLALSGMSNAAIAARLVLSVRTVESHLHNAYTKLGIGSREELTRLLSERG</sequence>
<dbReference type="InterPro" id="IPR036388">
    <property type="entry name" value="WH-like_DNA-bd_sf"/>
</dbReference>
<dbReference type="Pfam" id="PF13191">
    <property type="entry name" value="AAA_16"/>
    <property type="match status" value="1"/>
</dbReference>
<dbReference type="InterPro" id="IPR041664">
    <property type="entry name" value="AAA_16"/>
</dbReference>
<dbReference type="GO" id="GO:0006355">
    <property type="term" value="P:regulation of DNA-templated transcription"/>
    <property type="evidence" value="ECO:0007669"/>
    <property type="project" value="InterPro"/>
</dbReference>
<evidence type="ECO:0000259" key="3">
    <source>
        <dbReference type="PROSITE" id="PS50043"/>
    </source>
</evidence>
<keyword evidence="1" id="KW-0547">Nucleotide-binding</keyword>
<dbReference type="PANTHER" id="PTHR16305:SF28">
    <property type="entry name" value="GUANYLATE CYCLASE DOMAIN-CONTAINING PROTEIN"/>
    <property type="match status" value="1"/>
</dbReference>
<dbReference type="InterPro" id="IPR000792">
    <property type="entry name" value="Tscrpt_reg_LuxR_C"/>
</dbReference>
<dbReference type="InterPro" id="IPR016032">
    <property type="entry name" value="Sig_transdc_resp-reg_C-effctor"/>
</dbReference>
<dbReference type="PANTHER" id="PTHR16305">
    <property type="entry name" value="TESTICULAR SOLUBLE ADENYLYL CYCLASE"/>
    <property type="match status" value="1"/>
</dbReference>
<organism evidence="4 5">
    <name type="scientific">Rhizocola hellebori</name>
    <dbReference type="NCBI Taxonomy" id="1392758"/>
    <lineage>
        <taxon>Bacteria</taxon>
        <taxon>Bacillati</taxon>
        <taxon>Actinomycetota</taxon>
        <taxon>Actinomycetes</taxon>
        <taxon>Micromonosporales</taxon>
        <taxon>Micromonosporaceae</taxon>
        <taxon>Rhizocola</taxon>
    </lineage>
</organism>
<dbReference type="InterPro" id="IPR027417">
    <property type="entry name" value="P-loop_NTPase"/>
</dbReference>
<dbReference type="GO" id="GO:0003677">
    <property type="term" value="F:DNA binding"/>
    <property type="evidence" value="ECO:0007669"/>
    <property type="project" value="InterPro"/>
</dbReference>
<dbReference type="GO" id="GO:0005737">
    <property type="term" value="C:cytoplasm"/>
    <property type="evidence" value="ECO:0007669"/>
    <property type="project" value="TreeGrafter"/>
</dbReference>
<dbReference type="Gene3D" id="3.40.50.300">
    <property type="entry name" value="P-loop containing nucleotide triphosphate hydrolases"/>
    <property type="match status" value="1"/>
</dbReference>
<feature type="domain" description="HTH luxR-type" evidence="3">
    <location>
        <begin position="833"/>
        <end position="898"/>
    </location>
</feature>
<name>A0A8J3Q5U3_9ACTN</name>
<dbReference type="CDD" id="cd06170">
    <property type="entry name" value="LuxR_C_like"/>
    <property type="match status" value="1"/>
</dbReference>
<evidence type="ECO:0000313" key="4">
    <source>
        <dbReference type="EMBL" id="GIH03861.1"/>
    </source>
</evidence>
<evidence type="ECO:0000313" key="5">
    <source>
        <dbReference type="Proteomes" id="UP000612899"/>
    </source>
</evidence>
<comment type="caution">
    <text evidence="4">The sequence shown here is derived from an EMBL/GenBank/DDBJ whole genome shotgun (WGS) entry which is preliminary data.</text>
</comment>
<dbReference type="SMART" id="SM00421">
    <property type="entry name" value="HTH_LUXR"/>
    <property type="match status" value="1"/>
</dbReference>
<dbReference type="SUPFAM" id="SSF52540">
    <property type="entry name" value="P-loop containing nucleoside triphosphate hydrolases"/>
    <property type="match status" value="1"/>
</dbReference>
<keyword evidence="2" id="KW-0067">ATP-binding</keyword>
<dbReference type="GO" id="GO:0005524">
    <property type="term" value="F:ATP binding"/>
    <property type="evidence" value="ECO:0007669"/>
    <property type="project" value="UniProtKB-KW"/>
</dbReference>
<dbReference type="PRINTS" id="PR00038">
    <property type="entry name" value="HTHLUXR"/>
</dbReference>
<dbReference type="Proteomes" id="UP000612899">
    <property type="component" value="Unassembled WGS sequence"/>
</dbReference>
<dbReference type="PROSITE" id="PS00622">
    <property type="entry name" value="HTH_LUXR_1"/>
    <property type="match status" value="1"/>
</dbReference>
<evidence type="ECO:0000256" key="1">
    <source>
        <dbReference type="ARBA" id="ARBA00022741"/>
    </source>
</evidence>
<dbReference type="GO" id="GO:0004016">
    <property type="term" value="F:adenylate cyclase activity"/>
    <property type="evidence" value="ECO:0007669"/>
    <property type="project" value="TreeGrafter"/>
</dbReference>
<dbReference type="Pfam" id="PF00196">
    <property type="entry name" value="GerE"/>
    <property type="match status" value="1"/>
</dbReference>
<evidence type="ECO:0000256" key="2">
    <source>
        <dbReference type="ARBA" id="ARBA00022840"/>
    </source>
</evidence>
<dbReference type="PROSITE" id="PS50043">
    <property type="entry name" value="HTH_LUXR_2"/>
    <property type="match status" value="1"/>
</dbReference>
<accession>A0A8J3Q5U3</accession>
<dbReference type="SUPFAM" id="SSF46894">
    <property type="entry name" value="C-terminal effector domain of the bipartite response regulators"/>
    <property type="match status" value="1"/>
</dbReference>
<protein>
    <submittedName>
        <fullName evidence="4">LuxR family transcriptional regulator</fullName>
    </submittedName>
</protein>
<proteinExistence type="predicted"/>
<gene>
    <name evidence="4" type="ORF">Rhe02_19280</name>
</gene>
<dbReference type="AlphaFoldDB" id="A0A8J3Q5U3"/>
<keyword evidence="5" id="KW-1185">Reference proteome</keyword>